<evidence type="ECO:0000256" key="2">
    <source>
        <dbReference type="ARBA" id="ARBA00008854"/>
    </source>
</evidence>
<dbReference type="Proteomes" id="UP000031408">
    <property type="component" value="Unassembled WGS sequence"/>
</dbReference>
<comment type="subcellular location">
    <subcellularLocation>
        <location evidence="1">Membrane</location>
        <topology evidence="1">Single-pass membrane protein</topology>
    </subcellularLocation>
</comment>
<dbReference type="PROSITE" id="PS51257">
    <property type="entry name" value="PROKAR_LIPOPROTEIN"/>
    <property type="match status" value="1"/>
</dbReference>
<dbReference type="STRING" id="1349421.OI18_22540"/>
<organism evidence="6 7">
    <name type="scientific">Flavihumibacter solisilvae</name>
    <dbReference type="NCBI Taxonomy" id="1349421"/>
    <lineage>
        <taxon>Bacteria</taxon>
        <taxon>Pseudomonadati</taxon>
        <taxon>Bacteroidota</taxon>
        <taxon>Chitinophagia</taxon>
        <taxon>Chitinophagales</taxon>
        <taxon>Chitinophagaceae</taxon>
        <taxon>Flavihumibacter</taxon>
    </lineage>
</organism>
<evidence type="ECO:0000256" key="5">
    <source>
        <dbReference type="ARBA" id="ARBA00023136"/>
    </source>
</evidence>
<dbReference type="Pfam" id="PF04011">
    <property type="entry name" value="LemA"/>
    <property type="match status" value="1"/>
</dbReference>
<dbReference type="GO" id="GO:0016020">
    <property type="term" value="C:membrane"/>
    <property type="evidence" value="ECO:0007669"/>
    <property type="project" value="UniProtKB-SubCell"/>
</dbReference>
<evidence type="ECO:0000256" key="4">
    <source>
        <dbReference type="ARBA" id="ARBA00022989"/>
    </source>
</evidence>
<name>A0A0C1I9J6_9BACT</name>
<dbReference type="InterPro" id="IPR007156">
    <property type="entry name" value="MamQ_LemA"/>
</dbReference>
<dbReference type="PANTHER" id="PTHR34478:SF2">
    <property type="entry name" value="MEMBRANE PROTEIN"/>
    <property type="match status" value="1"/>
</dbReference>
<gene>
    <name evidence="6" type="ORF">OI18_22540</name>
</gene>
<dbReference type="RefSeq" id="WP_039144334.1">
    <property type="nucleotide sequence ID" value="NZ_JSVC01000045.1"/>
</dbReference>
<proteinExistence type="inferred from homology"/>
<dbReference type="SUPFAM" id="SSF140478">
    <property type="entry name" value="LemA-like"/>
    <property type="match status" value="1"/>
</dbReference>
<dbReference type="OrthoDB" id="9804152at2"/>
<evidence type="ECO:0000313" key="7">
    <source>
        <dbReference type="Proteomes" id="UP000031408"/>
    </source>
</evidence>
<dbReference type="AlphaFoldDB" id="A0A0C1I9J6"/>
<keyword evidence="3" id="KW-0812">Transmembrane</keyword>
<dbReference type="EMBL" id="JSVC01000045">
    <property type="protein sequence ID" value="KIC90685.1"/>
    <property type="molecule type" value="Genomic_DNA"/>
</dbReference>
<protein>
    <submittedName>
        <fullName evidence="6">LemA family protein</fullName>
    </submittedName>
</protein>
<evidence type="ECO:0000313" key="6">
    <source>
        <dbReference type="EMBL" id="KIC90685.1"/>
    </source>
</evidence>
<dbReference type="InterPro" id="IPR023353">
    <property type="entry name" value="LemA-like_dom_sf"/>
</dbReference>
<keyword evidence="5" id="KW-0472">Membrane</keyword>
<keyword evidence="4" id="KW-1133">Transmembrane helix</keyword>
<comment type="caution">
    <text evidence="6">The sequence shown here is derived from an EMBL/GenBank/DDBJ whole genome shotgun (WGS) entry which is preliminary data.</text>
</comment>
<dbReference type="Gene3D" id="1.20.1440.20">
    <property type="entry name" value="LemA-like domain"/>
    <property type="match status" value="1"/>
</dbReference>
<evidence type="ECO:0000256" key="3">
    <source>
        <dbReference type="ARBA" id="ARBA00022692"/>
    </source>
</evidence>
<reference evidence="6 7" key="1">
    <citation type="submission" date="2014-11" db="EMBL/GenBank/DDBJ databases">
        <title>Genome sequence of Flavihumibacter solisilvae 3-3.</title>
        <authorList>
            <person name="Zhou G."/>
            <person name="Li M."/>
            <person name="Wang G."/>
        </authorList>
    </citation>
    <scope>NUCLEOTIDE SEQUENCE [LARGE SCALE GENOMIC DNA]</scope>
    <source>
        <strain evidence="6 7">3-3</strain>
    </source>
</reference>
<dbReference type="PANTHER" id="PTHR34478">
    <property type="entry name" value="PROTEIN LEMA"/>
    <property type="match status" value="1"/>
</dbReference>
<keyword evidence="7" id="KW-1185">Reference proteome</keyword>
<comment type="similarity">
    <text evidence="2">Belongs to the LemA family.</text>
</comment>
<evidence type="ECO:0000256" key="1">
    <source>
        <dbReference type="ARBA" id="ARBA00004167"/>
    </source>
</evidence>
<accession>A0A0C1I9J6</accession>
<sequence>MNSKNLIIIIIVGAILLLGGCACSGYNSMVKLDENVKNKWANVQSDYQRRSDLIPNLVNTVKGAANFEQETLTRVMEARAKATQVTVDPTNLTPERIAQFQQAQAGVSSALGRLLAVVENYPDLKANANYRDLQAQLEGTENRIKVSRNDFNASVQQYNSTVRTFPNNIFAGMFGFTAKQAFTADAGAEKAPTVDFSK</sequence>